<feature type="transmembrane region" description="Helical" evidence="1">
    <location>
        <begin position="126"/>
        <end position="149"/>
    </location>
</feature>
<keyword evidence="1" id="KW-0472">Membrane</keyword>
<evidence type="ECO:0000313" key="2">
    <source>
        <dbReference type="EMBL" id="KAG0573661.1"/>
    </source>
</evidence>
<proteinExistence type="predicted"/>
<keyword evidence="3" id="KW-1185">Reference proteome</keyword>
<dbReference type="AlphaFoldDB" id="A0A8T0HSB4"/>
<evidence type="ECO:0000256" key="1">
    <source>
        <dbReference type="SAM" id="Phobius"/>
    </source>
</evidence>
<dbReference type="EMBL" id="CM026426">
    <property type="protein sequence ID" value="KAG0573661.1"/>
    <property type="molecule type" value="Genomic_DNA"/>
</dbReference>
<sequence>MIFIACFGTPCLTLSFFFTNDGFLHPAAHFRHFGCSLQDSLLSYKRQVKEENPTNRRIPWHLRGSCVALAHCCLAAHLATSCLTSTSYRFACSVYGCVFLIAPSALKNSNFRWQPMSATLSAFFRFAMLHLFFVAIPPLALTLMPCNVLKQE</sequence>
<gene>
    <name evidence="2" type="ORF">KC19_VG198100</name>
</gene>
<evidence type="ECO:0000313" key="3">
    <source>
        <dbReference type="Proteomes" id="UP000822688"/>
    </source>
</evidence>
<name>A0A8T0HSB4_CERPU</name>
<keyword evidence="1" id="KW-1133">Transmembrane helix</keyword>
<dbReference type="Proteomes" id="UP000822688">
    <property type="component" value="Chromosome V"/>
</dbReference>
<keyword evidence="1" id="KW-0812">Transmembrane</keyword>
<organism evidence="2 3">
    <name type="scientific">Ceratodon purpureus</name>
    <name type="common">Fire moss</name>
    <name type="synonym">Dicranum purpureum</name>
    <dbReference type="NCBI Taxonomy" id="3225"/>
    <lineage>
        <taxon>Eukaryota</taxon>
        <taxon>Viridiplantae</taxon>
        <taxon>Streptophyta</taxon>
        <taxon>Embryophyta</taxon>
        <taxon>Bryophyta</taxon>
        <taxon>Bryophytina</taxon>
        <taxon>Bryopsida</taxon>
        <taxon>Dicranidae</taxon>
        <taxon>Pseudoditrichales</taxon>
        <taxon>Ditrichaceae</taxon>
        <taxon>Ceratodon</taxon>
    </lineage>
</organism>
<comment type="caution">
    <text evidence="2">The sequence shown here is derived from an EMBL/GenBank/DDBJ whole genome shotgun (WGS) entry which is preliminary data.</text>
</comment>
<protein>
    <submittedName>
        <fullName evidence="2">Uncharacterized protein</fullName>
    </submittedName>
</protein>
<reference evidence="2" key="1">
    <citation type="submission" date="2020-06" db="EMBL/GenBank/DDBJ databases">
        <title>WGS assembly of Ceratodon purpureus strain R40.</title>
        <authorList>
            <person name="Carey S.B."/>
            <person name="Jenkins J."/>
            <person name="Shu S."/>
            <person name="Lovell J.T."/>
            <person name="Sreedasyam A."/>
            <person name="Maumus F."/>
            <person name="Tiley G.P."/>
            <person name="Fernandez-Pozo N."/>
            <person name="Barry K."/>
            <person name="Chen C."/>
            <person name="Wang M."/>
            <person name="Lipzen A."/>
            <person name="Daum C."/>
            <person name="Saski C.A."/>
            <person name="Payton A.C."/>
            <person name="Mcbreen J.C."/>
            <person name="Conrad R.E."/>
            <person name="Kollar L.M."/>
            <person name="Olsson S."/>
            <person name="Huttunen S."/>
            <person name="Landis J.B."/>
            <person name="Wickett N.J."/>
            <person name="Johnson M.G."/>
            <person name="Rensing S.A."/>
            <person name="Grimwood J."/>
            <person name="Schmutz J."/>
            <person name="Mcdaniel S.F."/>
        </authorList>
    </citation>
    <scope>NUCLEOTIDE SEQUENCE</scope>
    <source>
        <strain evidence="2">R40</strain>
    </source>
</reference>
<accession>A0A8T0HSB4</accession>